<gene>
    <name evidence="4" type="ORF">JKP88DRAFT_244018</name>
</gene>
<dbReference type="Pfam" id="PF02666">
    <property type="entry name" value="PS_Dcarbxylase"/>
    <property type="match status" value="1"/>
</dbReference>
<evidence type="ECO:0000313" key="5">
    <source>
        <dbReference type="Proteomes" id="UP000664859"/>
    </source>
</evidence>
<reference evidence="4" key="1">
    <citation type="submission" date="2021-02" db="EMBL/GenBank/DDBJ databases">
        <title>First Annotated Genome of the Yellow-green Alga Tribonema minus.</title>
        <authorList>
            <person name="Mahan K.M."/>
        </authorList>
    </citation>
    <scope>NUCLEOTIDE SEQUENCE</scope>
    <source>
        <strain evidence="4">UTEX B ZZ1240</strain>
    </source>
</reference>
<comment type="caution">
    <text evidence="4">The sequence shown here is derived from an EMBL/GenBank/DDBJ whole genome shotgun (WGS) entry which is preliminary data.</text>
</comment>
<sequence length="430" mass="47200">MTAEPLCSTQQGGWMPSDLQVLEAFLLRHAVRTTAKRAANAALNDAVQALADHCRDNGTSRMLLHRALDQSPRDLVEHHPLYTIEDLLWAINAVLDTAPEYSKDGLVGFPINAILALTMGTPAGFEAYRNPHINACLRSILNAWSEFLNSPESTYVLERWLAVQDDDDHMEDFEWDRNSPNGGFSSWNEFFIRPLRGGNKGDKPPRPIAGPNDPRVITSACDSRVVKISRGVSRVSKFWIKSQPYSLSDILGPELGQVQLPVPEGQPDRYPDIFAGGDIMQAFLNAKKYHRWHSPVSGHVVRTVNVKGTYYSGLQGAPVDPTPPDGSQGYIAHVAARAVIIIQAAEPVGLIAIVPVGMAEVSSCRIAEKFENATEDEGIPVEKGEELGYFQYGGSTHLVITRRGVVQDFDVEPGGKIKMGQQIALCQPEV</sequence>
<dbReference type="PANTHER" id="PTHR10067">
    <property type="entry name" value="PHOSPHATIDYLSERINE DECARBOXYLASE"/>
    <property type="match status" value="1"/>
</dbReference>
<keyword evidence="5" id="KW-1185">Reference proteome</keyword>
<organism evidence="4 5">
    <name type="scientific">Tribonema minus</name>
    <dbReference type="NCBI Taxonomy" id="303371"/>
    <lineage>
        <taxon>Eukaryota</taxon>
        <taxon>Sar</taxon>
        <taxon>Stramenopiles</taxon>
        <taxon>Ochrophyta</taxon>
        <taxon>PX clade</taxon>
        <taxon>Xanthophyceae</taxon>
        <taxon>Tribonematales</taxon>
        <taxon>Tribonemataceae</taxon>
        <taxon>Tribonema</taxon>
    </lineage>
</organism>
<accession>A0A835ZAW4</accession>
<evidence type="ECO:0000313" key="4">
    <source>
        <dbReference type="EMBL" id="KAG5186829.1"/>
    </source>
</evidence>
<proteinExistence type="predicted"/>
<dbReference type="EMBL" id="JAFCMP010000101">
    <property type="protein sequence ID" value="KAG5186829.1"/>
    <property type="molecule type" value="Genomic_DNA"/>
</dbReference>
<evidence type="ECO:0000259" key="3">
    <source>
        <dbReference type="Pfam" id="PF12588"/>
    </source>
</evidence>
<name>A0A835ZAW4_9STRA</name>
<dbReference type="InterPro" id="IPR003817">
    <property type="entry name" value="PS_Dcarbxylase"/>
</dbReference>
<protein>
    <submittedName>
        <fullName evidence="4">Putative phosphatidylserine decarboxylase proenzyme</fullName>
    </submittedName>
</protein>
<dbReference type="InterPro" id="IPR022237">
    <property type="entry name" value="PsiD-like"/>
</dbReference>
<dbReference type="GO" id="GO:0006646">
    <property type="term" value="P:phosphatidylethanolamine biosynthetic process"/>
    <property type="evidence" value="ECO:0007669"/>
    <property type="project" value="TreeGrafter"/>
</dbReference>
<dbReference type="Proteomes" id="UP000664859">
    <property type="component" value="Unassembled WGS sequence"/>
</dbReference>
<dbReference type="GO" id="GO:0005739">
    <property type="term" value="C:mitochondrion"/>
    <property type="evidence" value="ECO:0007669"/>
    <property type="project" value="TreeGrafter"/>
</dbReference>
<dbReference type="Pfam" id="PF12588">
    <property type="entry name" value="PSDC"/>
    <property type="match status" value="1"/>
</dbReference>
<evidence type="ECO:0000256" key="2">
    <source>
        <dbReference type="ARBA" id="ARBA00023239"/>
    </source>
</evidence>
<dbReference type="GO" id="GO:0004609">
    <property type="term" value="F:phosphatidylserine decarboxylase activity"/>
    <property type="evidence" value="ECO:0007669"/>
    <property type="project" value="InterPro"/>
</dbReference>
<keyword evidence="1" id="KW-0210">Decarboxylase</keyword>
<dbReference type="OrthoDB" id="5973539at2759"/>
<feature type="domain" description="L-tryptophan decarboxylase PsiD-like" evidence="3">
    <location>
        <begin position="45"/>
        <end position="158"/>
    </location>
</feature>
<dbReference type="PANTHER" id="PTHR10067:SF9">
    <property type="entry name" value="PHOSPHATIDYLSERINE DECARBOXYLASE FAMILY PROTEIN (AFU_ORTHOLOGUE AFUA_7G01730)"/>
    <property type="match status" value="1"/>
</dbReference>
<evidence type="ECO:0000256" key="1">
    <source>
        <dbReference type="ARBA" id="ARBA00022793"/>
    </source>
</evidence>
<dbReference type="AlphaFoldDB" id="A0A835ZAW4"/>
<keyword evidence="2" id="KW-0456">Lyase</keyword>